<gene>
    <name evidence="2" type="ORF">BU24DRAFT_42362</name>
</gene>
<evidence type="ECO:0000256" key="1">
    <source>
        <dbReference type="SAM" id="MobiDB-lite"/>
    </source>
</evidence>
<sequence>MSWNYQLQRINDSFQQIANWYKEFMHRSEQAFRALHQRISYLEDRQAWQGPSDEQVERVLRKILAERFADPGIQRVQNPNDMKDGAYFVQRPKEDISLPVPLPIDVSSLQVGIDAVPSKTYSQDFQMLESKLGDFPAIDMNGPPSSDSDFKDSPMHFKRQITPQTKQDREIWS</sequence>
<reference evidence="2" key="1">
    <citation type="journal article" date="2020" name="Stud. Mycol.">
        <title>101 Dothideomycetes genomes: a test case for predicting lifestyles and emergence of pathogens.</title>
        <authorList>
            <person name="Haridas S."/>
            <person name="Albert R."/>
            <person name="Binder M."/>
            <person name="Bloem J."/>
            <person name="Labutti K."/>
            <person name="Salamov A."/>
            <person name="Andreopoulos B."/>
            <person name="Baker S."/>
            <person name="Barry K."/>
            <person name="Bills G."/>
            <person name="Bluhm B."/>
            <person name="Cannon C."/>
            <person name="Castanera R."/>
            <person name="Culley D."/>
            <person name="Daum C."/>
            <person name="Ezra D."/>
            <person name="Gonzalez J."/>
            <person name="Henrissat B."/>
            <person name="Kuo A."/>
            <person name="Liang C."/>
            <person name="Lipzen A."/>
            <person name="Lutzoni F."/>
            <person name="Magnuson J."/>
            <person name="Mondo S."/>
            <person name="Nolan M."/>
            <person name="Ohm R."/>
            <person name="Pangilinan J."/>
            <person name="Park H.-J."/>
            <person name="Ramirez L."/>
            <person name="Alfaro M."/>
            <person name="Sun H."/>
            <person name="Tritt A."/>
            <person name="Yoshinaga Y."/>
            <person name="Zwiers L.-H."/>
            <person name="Turgeon B."/>
            <person name="Goodwin S."/>
            <person name="Spatafora J."/>
            <person name="Crous P."/>
            <person name="Grigoriev I."/>
        </authorList>
    </citation>
    <scope>NUCLEOTIDE SEQUENCE</scope>
    <source>
        <strain evidence="2">CBS 175.79</strain>
    </source>
</reference>
<dbReference type="RefSeq" id="XP_033390653.1">
    <property type="nucleotide sequence ID" value="XM_033528299.1"/>
</dbReference>
<feature type="region of interest" description="Disordered" evidence="1">
    <location>
        <begin position="135"/>
        <end position="173"/>
    </location>
</feature>
<proteinExistence type="predicted"/>
<name>A0A6A5YCG9_9PLEO</name>
<dbReference type="GeneID" id="54285696"/>
<dbReference type="EMBL" id="ML978066">
    <property type="protein sequence ID" value="KAF2022314.1"/>
    <property type="molecule type" value="Genomic_DNA"/>
</dbReference>
<organism evidence="2 3">
    <name type="scientific">Aaosphaeria arxii CBS 175.79</name>
    <dbReference type="NCBI Taxonomy" id="1450172"/>
    <lineage>
        <taxon>Eukaryota</taxon>
        <taxon>Fungi</taxon>
        <taxon>Dikarya</taxon>
        <taxon>Ascomycota</taxon>
        <taxon>Pezizomycotina</taxon>
        <taxon>Dothideomycetes</taxon>
        <taxon>Pleosporomycetidae</taxon>
        <taxon>Pleosporales</taxon>
        <taxon>Pleosporales incertae sedis</taxon>
        <taxon>Aaosphaeria</taxon>
    </lineage>
</organism>
<keyword evidence="3" id="KW-1185">Reference proteome</keyword>
<dbReference type="Proteomes" id="UP000799778">
    <property type="component" value="Unassembled WGS sequence"/>
</dbReference>
<accession>A0A6A5YCG9</accession>
<protein>
    <submittedName>
        <fullName evidence="2">Uncharacterized protein</fullName>
    </submittedName>
</protein>
<dbReference type="OrthoDB" id="3735750at2759"/>
<evidence type="ECO:0000313" key="3">
    <source>
        <dbReference type="Proteomes" id="UP000799778"/>
    </source>
</evidence>
<evidence type="ECO:0000313" key="2">
    <source>
        <dbReference type="EMBL" id="KAF2022314.1"/>
    </source>
</evidence>
<dbReference type="AlphaFoldDB" id="A0A6A5YCG9"/>